<evidence type="ECO:0000313" key="2">
    <source>
        <dbReference type="EMBL" id="KAG5651672.1"/>
    </source>
</evidence>
<keyword evidence="3" id="KW-1185">Reference proteome</keyword>
<reference evidence="2" key="2">
    <citation type="submission" date="2021-10" db="EMBL/GenBank/DDBJ databases">
        <title>Phylogenomics reveals ancestral predisposition of the termite-cultivated fungus Termitomyces towards a domesticated lifestyle.</title>
        <authorList>
            <person name="Auxier B."/>
            <person name="Grum-Grzhimaylo A."/>
            <person name="Cardenas M.E."/>
            <person name="Lodge J.D."/>
            <person name="Laessoe T."/>
            <person name="Pedersen O."/>
            <person name="Smith M.E."/>
            <person name="Kuyper T.W."/>
            <person name="Franco-Molano E.A."/>
            <person name="Baroni T.J."/>
            <person name="Aanen D.K."/>
        </authorList>
    </citation>
    <scope>NUCLEOTIDE SEQUENCE</scope>
    <source>
        <strain evidence="2">D49</strain>
    </source>
</reference>
<keyword evidence="1" id="KW-0175">Coiled coil</keyword>
<dbReference type="EMBL" id="JABCKI010000213">
    <property type="protein sequence ID" value="KAG5651672.1"/>
    <property type="molecule type" value="Genomic_DNA"/>
</dbReference>
<feature type="coiled-coil region" evidence="1">
    <location>
        <begin position="7"/>
        <end position="34"/>
    </location>
</feature>
<dbReference type="Proteomes" id="UP000717328">
    <property type="component" value="Unassembled WGS sequence"/>
</dbReference>
<reference evidence="2" key="1">
    <citation type="submission" date="2021-02" db="EMBL/GenBank/DDBJ databases">
        <authorList>
            <person name="Nieuwenhuis M."/>
            <person name="Van De Peppel L.J.J."/>
        </authorList>
    </citation>
    <scope>NUCLEOTIDE SEQUENCE</scope>
    <source>
        <strain evidence="2">D49</strain>
    </source>
</reference>
<evidence type="ECO:0000256" key="1">
    <source>
        <dbReference type="SAM" id="Coils"/>
    </source>
</evidence>
<accession>A0A9P7GRG6</accession>
<sequence>MDGCRTAKLAALTIKSLQDEVEELKCKFKELRGALGVDGDISFLKKEKSELWNEVFKISYEPRLSKDLEVLRKRQPAAFSHVRTIRFPYRPWGSVAEDEFLKYMGRFTSLTQTELHMSVFLSHCLPSFECIPHQITEIKLEASRDQAVMRTRDAVVFQQREDNPYFNGVSKNSKKPARE</sequence>
<protein>
    <submittedName>
        <fullName evidence="2">Uncharacterized protein</fullName>
    </submittedName>
</protein>
<dbReference type="AlphaFoldDB" id="A0A9P7GRG6"/>
<organism evidence="2 3">
    <name type="scientific">Sphagnurus paluster</name>
    <dbReference type="NCBI Taxonomy" id="117069"/>
    <lineage>
        <taxon>Eukaryota</taxon>
        <taxon>Fungi</taxon>
        <taxon>Dikarya</taxon>
        <taxon>Basidiomycota</taxon>
        <taxon>Agaricomycotina</taxon>
        <taxon>Agaricomycetes</taxon>
        <taxon>Agaricomycetidae</taxon>
        <taxon>Agaricales</taxon>
        <taxon>Tricholomatineae</taxon>
        <taxon>Lyophyllaceae</taxon>
        <taxon>Sphagnurus</taxon>
    </lineage>
</organism>
<proteinExistence type="predicted"/>
<gene>
    <name evidence="2" type="ORF">H0H81_007868</name>
</gene>
<name>A0A9P7GRG6_9AGAR</name>
<comment type="caution">
    <text evidence="2">The sequence shown here is derived from an EMBL/GenBank/DDBJ whole genome shotgun (WGS) entry which is preliminary data.</text>
</comment>
<evidence type="ECO:0000313" key="3">
    <source>
        <dbReference type="Proteomes" id="UP000717328"/>
    </source>
</evidence>